<sequence length="53" mass="6020">MNDTPHEAEKQYREHPCARRHVARSTTDPLTPPLRLAGEEDNSAESHIIRGID</sequence>
<evidence type="ECO:0000256" key="1">
    <source>
        <dbReference type="SAM" id="MobiDB-lite"/>
    </source>
</evidence>
<dbReference type="AlphaFoldDB" id="A0AAU2ABB3"/>
<feature type="compositionally biased region" description="Basic and acidic residues" evidence="1">
    <location>
        <begin position="1"/>
        <end position="17"/>
    </location>
</feature>
<reference evidence="2" key="1">
    <citation type="submission" date="2022-10" db="EMBL/GenBank/DDBJ databases">
        <title>The complete genomes of actinobacterial strains from the NBC collection.</title>
        <authorList>
            <person name="Joergensen T.S."/>
            <person name="Alvarez Arevalo M."/>
            <person name="Sterndorff E.B."/>
            <person name="Faurdal D."/>
            <person name="Vuksanovic O."/>
            <person name="Mourched A.-S."/>
            <person name="Charusanti P."/>
            <person name="Shaw S."/>
            <person name="Blin K."/>
            <person name="Weber T."/>
        </authorList>
    </citation>
    <scope>NUCLEOTIDE SEQUENCE</scope>
    <source>
        <strain evidence="2">NBC_00093</strain>
    </source>
</reference>
<gene>
    <name evidence="2" type="ORF">OHA22_42670</name>
</gene>
<evidence type="ECO:0000313" key="2">
    <source>
        <dbReference type="EMBL" id="WTT21767.1"/>
    </source>
</evidence>
<organism evidence="2">
    <name type="scientific">Streptomyces sp. NBC_00093</name>
    <dbReference type="NCBI Taxonomy" id="2975649"/>
    <lineage>
        <taxon>Bacteria</taxon>
        <taxon>Bacillati</taxon>
        <taxon>Actinomycetota</taxon>
        <taxon>Actinomycetes</taxon>
        <taxon>Kitasatosporales</taxon>
        <taxon>Streptomycetaceae</taxon>
        <taxon>Streptomyces</taxon>
    </lineage>
</organism>
<proteinExistence type="predicted"/>
<name>A0AAU2ABB3_9ACTN</name>
<protein>
    <submittedName>
        <fullName evidence="2">Uncharacterized protein</fullName>
    </submittedName>
</protein>
<accession>A0AAU2ABB3</accession>
<feature type="region of interest" description="Disordered" evidence="1">
    <location>
        <begin position="1"/>
        <end position="53"/>
    </location>
</feature>
<dbReference type="EMBL" id="CP108222">
    <property type="protein sequence ID" value="WTT21767.1"/>
    <property type="molecule type" value="Genomic_DNA"/>
</dbReference>